<sequence length="2033" mass="207031">MTSSFPGHEPAPGVVVSSRLRTAAGSPLPVEVTLTNTASTARVIAVGAIGVDSSWLPPMTRTELLEPGQSVVVTLTLSPAIGTVPAQYPLAFTAQSLDPISGRPGGAPPAMVDSVLVVNPRNQLEIELVPRRVSLVSSRRVRMTMRNTGDDVARVKVGVQASPRLRVRFKREDVEVLPGATEQVKGRVSVPRPRFFGTIAHHAYTVTARGTESVRHVEGSVTQRPFVNTFVLKAVALLAVVSVWIAAAVIFIPGLADRLGDRQSETTTTAVEESGDGSGSSDSGGSDGGGGSDGSGDQGDQAGAGAGGKGGGAQPAVATDDQPLSLTGTVAGDDPGGVRVRLEPTSLVDEGAQGGVGVGVPSSQLGNTGMSLASSFLNQALDQTPADRTATTTKDGSWSFADVRSPGYYLLTFSKPGYQSRSYVVDSSSENAAEPLEVELSAGQGKLSGTVTGPGGPVGAATVTISDGTNTITTSSNSRGRVGHWSVSGLSTPGTYVVQAARPGLSSESRMVELAAGGTATADLRLRNGVASLIGKVRAVNQAGKLTGAGGVSVRVASEDGVVRSATTLTQGARAGRGSARASADFVGTYKLPGLTVPGSYVVTLSGPDLQTQTTKLTLRRGQSQATVDADLVAASGSVAGTITGLDTNGKGSGVVGSGLTLSNPDNTYKTMSTSDPAGSFLFNGVAPGTYALQTQFFGYVTDHVTITVRAGRITQVDRTINQIEGGVLAARSSVRGRAIDGSSGVPIECPTVDSECLTASVVEPGVDDDSDDDHTYRTTFLAADEFTLPDPQTDPEGGLLPGLHTVVVSAPHYSSAIARVQVGDNQLVDLGTLELLPAPKIVGSITTVTDVPAANTCIWAVPPGGDEPPAGCTSAVTGGDDPVCTSGSATFDLGSTDAVCAYVPGTGGYSLEVPTDGTYTLYVQPQDPEYLAPAPTPVLLENGVTRNQSYVLNRLGRLNITVRKAGALARLVPSDQTSVVVRSLPGLQTVNSATTDDDGVASFTRVAAQSYRVTATVPDPAPPGVPADDAGLTASKDIPVGLNQVVAVRINLTRPIGAAVAKVAGSVNGQLKPVPNASVQVVGVTGYDDTDNPRQTPVGMVTEAQGCFGILGAGQTIADLGTDCNPGWATTAPPPSAIGRVTYLSPVVSVKVIAPGYTDGTFNDVTLSTTDINDFPLSAKPVPLGTVVPEIDPPDPGFDWTQVSFTAIPEAGATPAITVRATGTGGTGQLTWQDTRVPGAPNQAIPGTYEISASLNGYIAGTATLECPVAVSSTVTCAWDGAPLKLQKLARLEVRPQSAGAAPVTGARYTLSRDGVAISTVTAGAGAGSVTFTGLDPRDDDLYDVEVRAPGYAHGSTASSTSPLPLTCTPGGSSITLEPGGSTSCVASMTKLGTIQGTVIGSPAPPPSTGATSNVAGATVTVQRCTSVLPAAPATGTPYCAATGGPTFTGTTNAGGGFSITGTYDVDGLATDVAWLVTAEAPGYSPDEDRPTDVPATALPGTLVRSFTDNVAEADVRLDLDPVDVSVAVLVGGVTASDATVTLKRLTSSGTEVVQEPAFDPATGRYPLVGIVPGSYILEVSGPGLVTNTWTQTISANNQVFTVSLDRAMNTIYGTILGSDASTGLKDADVWVCAASTCDEADKGPDNNRMSAKTAANGGFEIRNVPDGDFYVLVTKYGYRPYTSPAAIHVDHTLGAPPPVNQTLELVKRNVTITVQTPWTNNDLSAGTVALDEVGGSTSLSAVNLVATSTPGTFTASFNQVKWGCWTVTITPPVSGNHLGTPSALTGGPTDESITCTGDFALTVPSTYAASPVTATSMLNEGRLDVAVTATPFTDVPLGTTPPTKVVLTIKRGNTVVYTDDEFAVSSSPTTFWVPTGSAYTVSADLATPTPFWPDDSDSVTVPATKPPSSAAAEADLDIEEQAATLDVTVTGGSGTDPQATLTLTGTSTVPPSYVAPLLTSGYKRTYYLPAGTWTVKADIGTRTKTEQIEITAPESTAPNGKYALTIVVPPPPSTGEEEEEGGSGGSGGSGG</sequence>
<feature type="transmembrane region" description="Helical" evidence="2">
    <location>
        <begin position="230"/>
        <end position="256"/>
    </location>
</feature>
<evidence type="ECO:0000256" key="2">
    <source>
        <dbReference type="SAM" id="Phobius"/>
    </source>
</evidence>
<evidence type="ECO:0000256" key="1">
    <source>
        <dbReference type="SAM" id="MobiDB-lite"/>
    </source>
</evidence>
<feature type="region of interest" description="Disordered" evidence="1">
    <location>
        <begin position="1993"/>
        <end position="2033"/>
    </location>
</feature>
<dbReference type="SUPFAM" id="SSF49452">
    <property type="entry name" value="Starch-binding domain-like"/>
    <property type="match status" value="3"/>
</dbReference>
<proteinExistence type="predicted"/>
<organism evidence="3 4">
    <name type="scientific">Nocardioides soli</name>
    <dbReference type="NCBI Taxonomy" id="1036020"/>
    <lineage>
        <taxon>Bacteria</taxon>
        <taxon>Bacillati</taxon>
        <taxon>Actinomycetota</taxon>
        <taxon>Actinomycetes</taxon>
        <taxon>Propionibacteriales</taxon>
        <taxon>Nocardioidaceae</taxon>
        <taxon>Nocardioides</taxon>
    </lineage>
</organism>
<feature type="region of interest" description="Disordered" evidence="1">
    <location>
        <begin position="263"/>
        <end position="340"/>
    </location>
</feature>
<feature type="compositionally biased region" description="Gly residues" evidence="1">
    <location>
        <begin position="2024"/>
        <end position="2033"/>
    </location>
</feature>
<keyword evidence="2" id="KW-0472">Membrane</keyword>
<keyword evidence="2" id="KW-0812">Transmembrane</keyword>
<keyword evidence="2" id="KW-1133">Transmembrane helix</keyword>
<evidence type="ECO:0000313" key="4">
    <source>
        <dbReference type="Proteomes" id="UP000589626"/>
    </source>
</evidence>
<reference evidence="3 4" key="1">
    <citation type="submission" date="2020-08" db="EMBL/GenBank/DDBJ databases">
        <title>Sequencing the genomes of 1000 actinobacteria strains.</title>
        <authorList>
            <person name="Klenk H.-P."/>
        </authorList>
    </citation>
    <scope>NUCLEOTIDE SEQUENCE [LARGE SCALE GENOMIC DNA]</scope>
    <source>
        <strain evidence="3 4">DSM 105498</strain>
    </source>
</reference>
<name>A0A7W4VUX0_9ACTN</name>
<accession>A0A7W4VUX0</accession>
<feature type="compositionally biased region" description="Gly residues" evidence="1">
    <location>
        <begin position="285"/>
        <end position="313"/>
    </location>
</feature>
<dbReference type="RefSeq" id="WP_183591651.1">
    <property type="nucleotide sequence ID" value="NZ_JACHWR010000001.1"/>
</dbReference>
<dbReference type="InterPro" id="IPR013784">
    <property type="entry name" value="Carb-bd-like_fold"/>
</dbReference>
<dbReference type="GO" id="GO:0030246">
    <property type="term" value="F:carbohydrate binding"/>
    <property type="evidence" value="ECO:0007669"/>
    <property type="project" value="InterPro"/>
</dbReference>
<evidence type="ECO:0000313" key="3">
    <source>
        <dbReference type="EMBL" id="MBB3041787.1"/>
    </source>
</evidence>
<dbReference type="Proteomes" id="UP000589626">
    <property type="component" value="Unassembled WGS sequence"/>
</dbReference>
<gene>
    <name evidence="3" type="ORF">FHU40_001588</name>
</gene>
<dbReference type="Pfam" id="PF13620">
    <property type="entry name" value="CarboxypepD_reg"/>
    <property type="match status" value="2"/>
</dbReference>
<dbReference type="Gene3D" id="2.60.40.1120">
    <property type="entry name" value="Carboxypeptidase-like, regulatory domain"/>
    <property type="match status" value="3"/>
</dbReference>
<keyword evidence="4" id="KW-1185">Reference proteome</keyword>
<comment type="caution">
    <text evidence="3">The sequence shown here is derived from an EMBL/GenBank/DDBJ whole genome shotgun (WGS) entry which is preliminary data.</text>
</comment>
<dbReference type="EMBL" id="JACHWR010000001">
    <property type="protein sequence ID" value="MBB3041787.1"/>
    <property type="molecule type" value="Genomic_DNA"/>
</dbReference>
<protein>
    <submittedName>
        <fullName evidence="3">Uncharacterized protein</fullName>
    </submittedName>
</protein>